<feature type="domain" description="TNFR-Cys" evidence="7">
    <location>
        <begin position="362"/>
        <end position="402"/>
    </location>
</feature>
<dbReference type="Gene3D" id="2.10.25.10">
    <property type="entry name" value="Laminin"/>
    <property type="match status" value="1"/>
</dbReference>
<dbReference type="InterPro" id="IPR001368">
    <property type="entry name" value="TNFR/NGFR_Cys_rich_reg"/>
</dbReference>
<dbReference type="InterPro" id="IPR018097">
    <property type="entry name" value="EGF_Ca-bd_CS"/>
</dbReference>
<sequence>MEIISATFFLFAISALNTRSVSEVCRGPRCYPAQDWSRACVGAHCQGRTDTSAPRRQHAQSRTGPAYPSHQQDARFSQQHRAESAPLPPYTIIHPQLGGGFTQQQQARSDGPRRTNPSTITAEVFHPGCAGGTCPSTVSQRPTSEDSAARECKGIGCKLPTRMRQNNNNNKKPCVGEGCHGHAGDDARGGSSPLHVMDRAAQYLDEFPDVGSERGALIQLSCDIKPGSNEVPSEDALVLQLQLSKSQERLVEALQGQQDQIKVLQSLLSEQQVALVSQQREILEQQNRMHEQMEQVKDQYKILMDNIKQTSFQNLQEELDSHMETMTGQIRAHQTQQALSLHKVDMEASVMEVGRPQLACGHCGPEEYCSYSSSPPHCEKCTICPSGFFLVAQCSAHADRICQDRDECLEITDMCGDQQKCLNTPGGFRCQGMTIRDANSGMCGHGYFYNLDMEECQACNECDGEPVVSPCTFITDTICSGPAAEASELSLSWAGDMSLQVSKSHRLVRAFSSVQLYIQGGGDASLVSAEKGHLVLKQHGLIWLDGSLALSHSCRSFVQVCLRINNTDGSEGRDLSGVRVEQQERKSLQSVSISGVAEVAPSHIISLFLRSATHQCNQSSEGLQLSDASAAPLSLLWLSHDTGAVAMTAQALVSAHYHTNYRPAFHTTSTSDPYVIGLTHDSRGIRFAESGTVRFVFQQALYSMGQACVSEGFQLVAHLNQNGTSAELFRVFKPGVHYRDTSVSISGATKVDPGDAIGFEILSPAQCNVRFFGDESGISLLSLFWVPAAISSFMTASVAHTGLPSGAVRNKPLFFHQTSPQVSQMGLLGKGSTNPSRDFVFRESGTVSVALDLKFIHSCNLVKVTLLMRSDSGSRRGHEVEGLRPVHLAQQAAGQMLEGSQWASMSLRASFQVHNGTVVFFLLDCVRGRVNQISHQSGSGVSVLWVAA</sequence>
<evidence type="ECO:0000313" key="8">
    <source>
        <dbReference type="Proteomes" id="UP000192220"/>
    </source>
</evidence>
<feature type="region of interest" description="Disordered" evidence="5">
    <location>
        <begin position="47"/>
        <end position="120"/>
    </location>
</feature>
<dbReference type="GO" id="GO:0008201">
    <property type="term" value="F:heparin binding"/>
    <property type="evidence" value="ECO:0007669"/>
    <property type="project" value="TreeGrafter"/>
</dbReference>
<dbReference type="GO" id="GO:0032502">
    <property type="term" value="P:developmental process"/>
    <property type="evidence" value="ECO:0007669"/>
    <property type="project" value="UniProtKB-ARBA"/>
</dbReference>
<evidence type="ECO:0000256" key="2">
    <source>
        <dbReference type="ARBA" id="ARBA00023180"/>
    </source>
</evidence>
<reference evidence="9" key="1">
    <citation type="submission" date="2025-08" db="UniProtKB">
        <authorList>
            <consortium name="RefSeq"/>
        </authorList>
    </citation>
    <scope>IDENTIFICATION</scope>
    <source>
        <strain evidence="9">Quisiro</strain>
        <tissue evidence="9">Liver</tissue>
    </source>
</reference>
<dbReference type="InParanoid" id="A0A2I4CAD0"/>
<feature type="disulfide bond" evidence="3">
    <location>
        <begin position="381"/>
        <end position="394"/>
    </location>
</feature>
<keyword evidence="2" id="KW-0325">Glycoprotein</keyword>
<dbReference type="FunCoup" id="A0A2I4CAD0">
    <property type="interactions" value="1"/>
</dbReference>
<dbReference type="GO" id="GO:0005509">
    <property type="term" value="F:calcium ion binding"/>
    <property type="evidence" value="ECO:0007669"/>
    <property type="project" value="InterPro"/>
</dbReference>
<evidence type="ECO:0000256" key="1">
    <source>
        <dbReference type="ARBA" id="ARBA00023157"/>
    </source>
</evidence>
<dbReference type="KEGG" id="alim:106526802"/>
<dbReference type="PROSITE" id="PS01187">
    <property type="entry name" value="EGF_CA"/>
    <property type="match status" value="1"/>
</dbReference>
<evidence type="ECO:0000259" key="7">
    <source>
        <dbReference type="PROSITE" id="PS50050"/>
    </source>
</evidence>
<gene>
    <name evidence="9" type="primary">si:ch211-252f13.5</name>
</gene>
<dbReference type="PANTHER" id="PTHR24042:SF6">
    <property type="entry name" value="SI:CH211-252F13.5"/>
    <property type="match status" value="1"/>
</dbReference>
<keyword evidence="6" id="KW-0732">Signal</keyword>
<dbReference type="PROSITE" id="PS00652">
    <property type="entry name" value="TNFR_NGFR_1"/>
    <property type="match status" value="2"/>
</dbReference>
<dbReference type="GO" id="GO:0005615">
    <property type="term" value="C:extracellular space"/>
    <property type="evidence" value="ECO:0007669"/>
    <property type="project" value="TreeGrafter"/>
</dbReference>
<feature type="disulfide bond" evidence="3">
    <location>
        <begin position="384"/>
        <end position="402"/>
    </location>
</feature>
<protein>
    <submittedName>
        <fullName evidence="9">Uncharacterized protein si:ch211-252f13.5</fullName>
    </submittedName>
</protein>
<feature type="domain" description="TNFR-Cys" evidence="7">
    <location>
        <begin position="442"/>
        <end position="479"/>
    </location>
</feature>
<keyword evidence="8" id="KW-1185">Reference proteome</keyword>
<dbReference type="OrthoDB" id="6083769at2759"/>
<evidence type="ECO:0000256" key="3">
    <source>
        <dbReference type="PROSITE-ProRule" id="PRU00206"/>
    </source>
</evidence>
<dbReference type="InterPro" id="IPR051586">
    <property type="entry name" value="PKC-binding_NELL"/>
</dbReference>
<evidence type="ECO:0000313" key="9">
    <source>
        <dbReference type="RefSeq" id="XP_013876940.1"/>
    </source>
</evidence>
<feature type="disulfide bond" evidence="3">
    <location>
        <begin position="363"/>
        <end position="378"/>
    </location>
</feature>
<proteinExistence type="predicted"/>
<feature type="chain" id="PRO_5014177009" evidence="6">
    <location>
        <begin position="23"/>
        <end position="948"/>
    </location>
</feature>
<keyword evidence="4" id="KW-0175">Coiled coil</keyword>
<evidence type="ECO:0000256" key="6">
    <source>
        <dbReference type="SAM" id="SignalP"/>
    </source>
</evidence>
<dbReference type="STRING" id="52670.A0A2I4CAD0"/>
<organism evidence="8 9">
    <name type="scientific">Austrofundulus limnaeus</name>
    <name type="common">Annual killifish</name>
    <dbReference type="NCBI Taxonomy" id="52670"/>
    <lineage>
        <taxon>Eukaryota</taxon>
        <taxon>Metazoa</taxon>
        <taxon>Chordata</taxon>
        <taxon>Craniata</taxon>
        <taxon>Vertebrata</taxon>
        <taxon>Euteleostomi</taxon>
        <taxon>Actinopterygii</taxon>
        <taxon>Neopterygii</taxon>
        <taxon>Teleostei</taxon>
        <taxon>Neoteleostei</taxon>
        <taxon>Acanthomorphata</taxon>
        <taxon>Ovalentaria</taxon>
        <taxon>Atherinomorphae</taxon>
        <taxon>Cyprinodontiformes</taxon>
        <taxon>Rivulidae</taxon>
        <taxon>Austrofundulus</taxon>
    </lineage>
</organism>
<accession>A0A2I4CAD0</accession>
<feature type="compositionally biased region" description="Polar residues" evidence="5">
    <location>
        <begin position="69"/>
        <end position="79"/>
    </location>
</feature>
<dbReference type="PANTHER" id="PTHR24042">
    <property type="entry name" value="NEL HOMOLOG"/>
    <property type="match status" value="1"/>
</dbReference>
<dbReference type="Proteomes" id="UP000192220">
    <property type="component" value="Unplaced"/>
</dbReference>
<dbReference type="Pfam" id="PF00020">
    <property type="entry name" value="TNFR_c6"/>
    <property type="match status" value="2"/>
</dbReference>
<feature type="signal peptide" evidence="6">
    <location>
        <begin position="1"/>
        <end position="22"/>
    </location>
</feature>
<feature type="coiled-coil region" evidence="4">
    <location>
        <begin position="275"/>
        <end position="310"/>
    </location>
</feature>
<dbReference type="PROSITE" id="PS50050">
    <property type="entry name" value="TNFR_NGFR_2"/>
    <property type="match status" value="2"/>
</dbReference>
<dbReference type="SMART" id="SM00208">
    <property type="entry name" value="TNFR"/>
    <property type="match status" value="2"/>
</dbReference>
<evidence type="ECO:0000256" key="5">
    <source>
        <dbReference type="SAM" id="MobiDB-lite"/>
    </source>
</evidence>
<comment type="caution">
    <text evidence="3">Lacks conserved residue(s) required for the propagation of feature annotation.</text>
</comment>
<evidence type="ECO:0000256" key="4">
    <source>
        <dbReference type="SAM" id="Coils"/>
    </source>
</evidence>
<name>A0A2I4CAD0_AUSLI</name>
<keyword evidence="1 3" id="KW-1015">Disulfide bond</keyword>
<dbReference type="RefSeq" id="XP_013876940.1">
    <property type="nucleotide sequence ID" value="XM_014021486.1"/>
</dbReference>
<feature type="repeat" description="TNFR-Cys" evidence="3">
    <location>
        <begin position="362"/>
        <end position="402"/>
    </location>
</feature>
<feature type="repeat" description="TNFR-Cys" evidence="3">
    <location>
        <begin position="442"/>
        <end position="479"/>
    </location>
</feature>
<dbReference type="AlphaFoldDB" id="A0A2I4CAD0"/>